<evidence type="ECO:0000313" key="3">
    <source>
        <dbReference type="EMBL" id="EFA8786816.1"/>
    </source>
</evidence>
<proteinExistence type="predicted"/>
<organism evidence="3 4">
    <name type="scientific">Escherichia coli</name>
    <dbReference type="NCBI Taxonomy" id="562"/>
    <lineage>
        <taxon>Bacteria</taxon>
        <taxon>Pseudomonadati</taxon>
        <taxon>Pseudomonadota</taxon>
        <taxon>Gammaproteobacteria</taxon>
        <taxon>Enterobacterales</taxon>
        <taxon>Enterobacteriaceae</taxon>
        <taxon>Escherichia</taxon>
    </lineage>
</organism>
<gene>
    <name evidence="3" type="ORF">C2R31_004755</name>
</gene>
<keyword evidence="2" id="KW-1133">Transmembrane helix</keyword>
<dbReference type="InterPro" id="IPR012902">
    <property type="entry name" value="N_methyl_site"/>
</dbReference>
<feature type="transmembrane region" description="Helical" evidence="2">
    <location>
        <begin position="12"/>
        <end position="36"/>
    </location>
</feature>
<dbReference type="EMBL" id="AASCBU010000036">
    <property type="protein sequence ID" value="EFA8786816.1"/>
    <property type="molecule type" value="Genomic_DNA"/>
</dbReference>
<reference evidence="3 4" key="1">
    <citation type="submission" date="2018-08" db="EMBL/GenBank/DDBJ databases">
        <authorList>
            <consortium name="PulseNet: The National Subtyping Network for Foodborne Disease Surveillance"/>
            <person name="Tarr C.L."/>
            <person name="Trees E."/>
            <person name="Katz L.S."/>
            <person name="Carleton-Romer H.A."/>
            <person name="Stroika S."/>
            <person name="Kucerova Z."/>
            <person name="Roache K.F."/>
            <person name="Sabol A.L."/>
            <person name="Besser J."/>
            <person name="Gerner-Smidt P."/>
        </authorList>
    </citation>
    <scope>NUCLEOTIDE SEQUENCE [LARGE SCALE GENOMIC DNA]</scope>
    <source>
        <strain evidence="3 4">PNUSAE011918</strain>
    </source>
</reference>
<dbReference type="GO" id="GO:0016020">
    <property type="term" value="C:membrane"/>
    <property type="evidence" value="ECO:0007669"/>
    <property type="project" value="UniProtKB-SubCell"/>
</dbReference>
<dbReference type="PROSITE" id="PS00409">
    <property type="entry name" value="PROKAR_NTER_METHYL"/>
    <property type="match status" value="1"/>
</dbReference>
<dbReference type="Gene3D" id="3.30.1690.10">
    <property type="entry name" value="TcpA-like pilin"/>
    <property type="match status" value="1"/>
</dbReference>
<keyword evidence="2" id="KW-0812">Transmembrane</keyword>
<evidence type="ECO:0000313" key="4">
    <source>
        <dbReference type="Proteomes" id="UP000567387"/>
    </source>
</evidence>
<accession>A0A8S7B5L0</accession>
<comment type="subcellular location">
    <subcellularLocation>
        <location evidence="1">Membrane</location>
        <topology evidence="1">Single-pass membrane protein</topology>
    </subcellularLocation>
</comment>
<keyword evidence="2" id="KW-0472">Membrane</keyword>
<sequence length="206" mass="22205">MKYKNLTVSQKGLSLIESAMVLAISAVIVSGVLYYYNHAQENRKLEEGIKQIQTIAASVNKLYTNSTASIKGLSGDTETNKVIEAISAISGIPTKKLSQGEAKVFTTPSGQWVQFWIDKNSPMNNTYSLETQVQSASSCISYATLNMGTIMAAKTRIFAGSAEQNGSTSSASTNFSLSPSEASTLCKNAENATNGNNIKVRYTLRY</sequence>
<comment type="caution">
    <text evidence="3">The sequence shown here is derived from an EMBL/GenBank/DDBJ whole genome shotgun (WGS) entry which is preliminary data.</text>
</comment>
<dbReference type="GO" id="GO:0009289">
    <property type="term" value="C:pilus"/>
    <property type="evidence" value="ECO:0007669"/>
    <property type="project" value="InterPro"/>
</dbReference>
<dbReference type="Pfam" id="PF05307">
    <property type="entry name" value="Bundlin"/>
    <property type="match status" value="1"/>
</dbReference>
<dbReference type="NCBIfam" id="TIGR02532">
    <property type="entry name" value="IV_pilin_GFxxxE"/>
    <property type="match status" value="1"/>
</dbReference>
<protein>
    <submittedName>
        <fullName evidence="3">Prepilin-type N-terminal cleavage/methylation domain-containing protein</fullName>
    </submittedName>
</protein>
<dbReference type="AlphaFoldDB" id="A0A8S7B5L0"/>
<dbReference type="Proteomes" id="UP000567387">
    <property type="component" value="Unassembled WGS sequence"/>
</dbReference>
<dbReference type="InterPro" id="IPR007971">
    <property type="entry name" value="Bundlin"/>
</dbReference>
<evidence type="ECO:0000256" key="1">
    <source>
        <dbReference type="ARBA" id="ARBA00004167"/>
    </source>
</evidence>
<evidence type="ECO:0000256" key="2">
    <source>
        <dbReference type="SAM" id="Phobius"/>
    </source>
</evidence>
<name>A0A8S7B5L0_ECOLX</name>